<dbReference type="GO" id="GO:0031177">
    <property type="term" value="F:phosphopantetheine binding"/>
    <property type="evidence" value="ECO:0007669"/>
    <property type="project" value="InterPro"/>
</dbReference>
<gene>
    <name evidence="6" type="ORF">GA0070608_0136</name>
</gene>
<dbReference type="InterPro" id="IPR020845">
    <property type="entry name" value="AMP-binding_CS"/>
</dbReference>
<dbReference type="Gene3D" id="3.40.50.980">
    <property type="match status" value="2"/>
</dbReference>
<reference evidence="6 7" key="1">
    <citation type="submission" date="2016-06" db="EMBL/GenBank/DDBJ databases">
        <authorList>
            <person name="Kjaerup R.B."/>
            <person name="Dalgaard T.S."/>
            <person name="Juul-Madsen H.R."/>
        </authorList>
    </citation>
    <scope>NUCLEOTIDE SEQUENCE [LARGE SCALE GENOMIC DNA]</scope>
    <source>
        <strain evidence="6 7">DSM 43363</strain>
    </source>
</reference>
<dbReference type="NCBIfam" id="TIGR01733">
    <property type="entry name" value="AA-adenyl-dom"/>
    <property type="match status" value="1"/>
</dbReference>
<dbReference type="GO" id="GO:0043041">
    <property type="term" value="P:amino acid activation for nonribosomal peptide biosynthetic process"/>
    <property type="evidence" value="ECO:0007669"/>
    <property type="project" value="TreeGrafter"/>
</dbReference>
<dbReference type="GO" id="GO:0008610">
    <property type="term" value="P:lipid biosynthetic process"/>
    <property type="evidence" value="ECO:0007669"/>
    <property type="project" value="UniProtKB-ARBA"/>
</dbReference>
<name>A0A1C6TZ62_9ACTN</name>
<dbReference type="Gene3D" id="1.10.1200.10">
    <property type="entry name" value="ACP-like"/>
    <property type="match status" value="1"/>
</dbReference>
<dbReference type="Pfam" id="PF13193">
    <property type="entry name" value="AMP-binding_C"/>
    <property type="match status" value="1"/>
</dbReference>
<dbReference type="Pfam" id="PF00501">
    <property type="entry name" value="AMP-binding"/>
    <property type="match status" value="1"/>
</dbReference>
<evidence type="ECO:0000256" key="1">
    <source>
        <dbReference type="ARBA" id="ARBA00001957"/>
    </source>
</evidence>
<dbReference type="OrthoDB" id="2472181at2"/>
<evidence type="ECO:0000256" key="2">
    <source>
        <dbReference type="ARBA" id="ARBA00022450"/>
    </source>
</evidence>
<sequence length="1446" mass="156322">MPPINHPMSFEQESIWLNDQFREGRSLYLESWAYRLRGRLDIAALEAAVSEIVRRHEGLRSRLHLVGDRPVQTVSPARPVRLIRRPVPVTRLPEAVREALSEPLSLDLPPLLRAHLFELGENDAVFMVTIHHAALDGTSIRVFDRECGALYRDAVEGVAFTLPGLSQQIGGYSARQRRAERLVGPANLAYWKAAMEGAPRESVLPVDRPRPHMPSHQGAEIRFRVPDDVARGVRRLAQEQRTTPYLVMLTALTVLLHRLSGQHDLVLGTPVSMRDAPALDSLIACLAEVLPLRLRVTPATTFATMLSSSQEVVLDAVDHREIRFGQLISQLGVERALGRFPLFQVVFTAEHTEPAGLSLPGIVAEPFPVHSGTAKYDIFMNVVPDGEGFRGSLEYATDLFDRESAERLVERYHTVIADAVSHPGRLVGDLAVLPQPEREFIRRTWTHRGLPEATQPLLHEAFTASARQHPDLPAVVLGTASRSYAEIEAASDALAALLVRSGHAGRAVAICLQRSFDLPVAVLAVLKAAGVCVPIDPAYPGERKAFMLRDSGATVVLTDHARAGRIPLPDGVAEILVDDVPLPRPTAGEVGSPYPVCAESLAYVLYTSGSTGRPKGVAMPHGSLANLVDWQRRRSGCGPGARTLQFAPLSFDVAFQELFSTWASAGTVVLVEEEARTNPEHLYDALIEQGVERIFLPFVALQQLAAYGSTARRACPSLKEVITAGEQLFITPAIREFFTDLTDAYLENQYGPSETHVVTAERLIGHPASWPRRPPIGRPIDGVRTYVMDDRLRPVPIGSTGELCIGGRAPARGYLGRPDLTAEKFRVDPHASGSGRLYRSGDLARLLPDGRIEFIGRADDQVKIRGHRVETGEVESAVRAVAGVVDAIVAAAADEPGDGGRLIAGYLTTATGGVTPDNLRATLRDRLPTYMVPAVCVPLTSFPLTPSGKVDRAAFVGTALAATSSGAGSEGPRTTTEKRIIVEYARVLDLVEVGVEDDFFQLGGDSLRAVKLALALRAELGVNLPMNAVFTAPSVAALAVLADSLDEQQEDIVPTADIALPTEIAPTPPVVPVASDPREILLTGATGFLGAFLLRELIRSTTARVHCLVRGDDMTGAARRLRAVLEGYGIWEPAMGARIEVLHGDLARPGLGLSPEILDGLARTVDVIYHSGAAVNLAQSYAQSRAANVMGTTEILRLAAARRTVPVHHISTTGVFAGPLVTGRRITADEPLTPLDGLIHGYTRSKWVAEKVIDAARGRGLPVSVYRPTRISGHSRTGACQSADYLWLLLKGCIQARLAPRLRDVAFDLVPVDYVSQAIVALSTSTAAAGRNVTLASDQLLPFGTALEHLRAMGYPIATGSDQEWMKAIATMPDNAAFPLLGVMSGDGQDSDQEGSTRFDATETGRLLGSTDIACPEIDERLFGTYVRYFLDSGFLPHPQRETTKR</sequence>
<dbReference type="InterPro" id="IPR020806">
    <property type="entry name" value="PKS_PP-bd"/>
</dbReference>
<dbReference type="InterPro" id="IPR036736">
    <property type="entry name" value="ACP-like_sf"/>
</dbReference>
<dbReference type="InterPro" id="IPR001242">
    <property type="entry name" value="Condensation_dom"/>
</dbReference>
<dbReference type="Gene3D" id="3.30.300.30">
    <property type="match status" value="1"/>
</dbReference>
<organism evidence="6 7">
    <name type="scientific">Micromonospora peucetia</name>
    <dbReference type="NCBI Taxonomy" id="47871"/>
    <lineage>
        <taxon>Bacteria</taxon>
        <taxon>Bacillati</taxon>
        <taxon>Actinomycetota</taxon>
        <taxon>Actinomycetes</taxon>
        <taxon>Micromonosporales</taxon>
        <taxon>Micromonosporaceae</taxon>
        <taxon>Micromonospora</taxon>
    </lineage>
</organism>
<comment type="cofactor">
    <cofactor evidence="1">
        <name>pantetheine 4'-phosphate</name>
        <dbReference type="ChEBI" id="CHEBI:47942"/>
    </cofactor>
</comment>
<dbReference type="PANTHER" id="PTHR45527:SF1">
    <property type="entry name" value="FATTY ACID SYNTHASE"/>
    <property type="match status" value="1"/>
</dbReference>
<dbReference type="NCBIfam" id="TIGR01746">
    <property type="entry name" value="Thioester-redct"/>
    <property type="match status" value="1"/>
</dbReference>
<dbReference type="Proteomes" id="UP000199343">
    <property type="component" value="Unassembled WGS sequence"/>
</dbReference>
<dbReference type="Gene3D" id="2.30.38.10">
    <property type="entry name" value="Luciferase, Domain 3"/>
    <property type="match status" value="1"/>
</dbReference>
<dbReference type="GO" id="GO:0016874">
    <property type="term" value="F:ligase activity"/>
    <property type="evidence" value="ECO:0007669"/>
    <property type="project" value="UniProtKB-KW"/>
</dbReference>
<dbReference type="Gene3D" id="3.40.50.720">
    <property type="entry name" value="NAD(P)-binding Rossmann-like Domain"/>
    <property type="match status" value="1"/>
</dbReference>
<evidence type="ECO:0000256" key="4">
    <source>
        <dbReference type="ARBA" id="ARBA00022598"/>
    </source>
</evidence>
<dbReference type="SMART" id="SM00823">
    <property type="entry name" value="PKS_PP"/>
    <property type="match status" value="1"/>
</dbReference>
<dbReference type="CDD" id="cd19531">
    <property type="entry name" value="LCL_NRPS-like"/>
    <property type="match status" value="1"/>
</dbReference>
<dbReference type="GO" id="GO:0005737">
    <property type="term" value="C:cytoplasm"/>
    <property type="evidence" value="ECO:0007669"/>
    <property type="project" value="TreeGrafter"/>
</dbReference>
<keyword evidence="4" id="KW-0436">Ligase</keyword>
<evidence type="ECO:0000259" key="5">
    <source>
        <dbReference type="PROSITE" id="PS50075"/>
    </source>
</evidence>
<dbReference type="SUPFAM" id="SSF47336">
    <property type="entry name" value="ACP-like"/>
    <property type="match status" value="1"/>
</dbReference>
<dbReference type="PANTHER" id="PTHR45527">
    <property type="entry name" value="NONRIBOSOMAL PEPTIDE SYNTHETASE"/>
    <property type="match status" value="1"/>
</dbReference>
<dbReference type="PIRSF" id="PIRSF001617">
    <property type="entry name" value="Alpha-AR"/>
    <property type="match status" value="1"/>
</dbReference>
<dbReference type="STRING" id="47871.GA0070608_0136"/>
<accession>A0A1C6TZ62</accession>
<dbReference type="InterPro" id="IPR023213">
    <property type="entry name" value="CAT-like_dom_sf"/>
</dbReference>
<dbReference type="EMBL" id="FMIC01000002">
    <property type="protein sequence ID" value="SCL46921.1"/>
    <property type="molecule type" value="Genomic_DNA"/>
</dbReference>
<keyword evidence="2" id="KW-0596">Phosphopantetheine</keyword>
<dbReference type="GO" id="GO:0044550">
    <property type="term" value="P:secondary metabolite biosynthetic process"/>
    <property type="evidence" value="ECO:0007669"/>
    <property type="project" value="TreeGrafter"/>
</dbReference>
<dbReference type="SUPFAM" id="SSF56801">
    <property type="entry name" value="Acetyl-CoA synthetase-like"/>
    <property type="match status" value="1"/>
</dbReference>
<dbReference type="InterPro" id="IPR036291">
    <property type="entry name" value="NAD(P)-bd_dom_sf"/>
</dbReference>
<evidence type="ECO:0000256" key="3">
    <source>
        <dbReference type="ARBA" id="ARBA00022553"/>
    </source>
</evidence>
<dbReference type="Pfam" id="PF07993">
    <property type="entry name" value="NAD_binding_4"/>
    <property type="match status" value="1"/>
</dbReference>
<dbReference type="InterPro" id="IPR013120">
    <property type="entry name" value="FAR_NAD-bd"/>
</dbReference>
<dbReference type="CDD" id="cd05235">
    <property type="entry name" value="SDR_e1"/>
    <property type="match status" value="1"/>
</dbReference>
<dbReference type="PROSITE" id="PS00455">
    <property type="entry name" value="AMP_BINDING"/>
    <property type="match status" value="1"/>
</dbReference>
<evidence type="ECO:0000313" key="6">
    <source>
        <dbReference type="EMBL" id="SCL46921.1"/>
    </source>
</evidence>
<evidence type="ECO:0000313" key="7">
    <source>
        <dbReference type="Proteomes" id="UP000199343"/>
    </source>
</evidence>
<dbReference type="Gene3D" id="3.30.559.10">
    <property type="entry name" value="Chloramphenicol acetyltransferase-like domain"/>
    <property type="match status" value="1"/>
</dbReference>
<dbReference type="InterPro" id="IPR010071">
    <property type="entry name" value="AA_adenyl_dom"/>
</dbReference>
<dbReference type="Gene3D" id="3.30.559.30">
    <property type="entry name" value="Nonribosomal peptide synthetase, condensation domain"/>
    <property type="match status" value="1"/>
</dbReference>
<proteinExistence type="predicted"/>
<dbReference type="SUPFAM" id="SSF51735">
    <property type="entry name" value="NAD(P)-binding Rossmann-fold domains"/>
    <property type="match status" value="1"/>
</dbReference>
<dbReference type="Pfam" id="PF00550">
    <property type="entry name" value="PP-binding"/>
    <property type="match status" value="1"/>
</dbReference>
<keyword evidence="3" id="KW-0597">Phosphoprotein</keyword>
<dbReference type="InterPro" id="IPR025110">
    <property type="entry name" value="AMP-bd_C"/>
</dbReference>
<protein>
    <submittedName>
        <fullName evidence="6">Amino acid adenylation domain-containing protein/thioester reductase domain-containing protein</fullName>
    </submittedName>
</protein>
<dbReference type="InterPro" id="IPR045851">
    <property type="entry name" value="AMP-bd_C_sf"/>
</dbReference>
<dbReference type="SUPFAM" id="SSF52777">
    <property type="entry name" value="CoA-dependent acyltransferases"/>
    <property type="match status" value="2"/>
</dbReference>
<dbReference type="Pfam" id="PF00668">
    <property type="entry name" value="Condensation"/>
    <property type="match status" value="1"/>
</dbReference>
<dbReference type="InterPro" id="IPR000873">
    <property type="entry name" value="AMP-dep_synth/lig_dom"/>
</dbReference>
<dbReference type="PROSITE" id="PS50075">
    <property type="entry name" value="CARRIER"/>
    <property type="match status" value="1"/>
</dbReference>
<dbReference type="RefSeq" id="WP_141719386.1">
    <property type="nucleotide sequence ID" value="NZ_FMIC01000002.1"/>
</dbReference>
<dbReference type="InterPro" id="IPR009081">
    <property type="entry name" value="PP-bd_ACP"/>
</dbReference>
<dbReference type="InterPro" id="IPR010080">
    <property type="entry name" value="Thioester_reductase-like_dom"/>
</dbReference>
<feature type="domain" description="Carrier" evidence="5">
    <location>
        <begin position="971"/>
        <end position="1046"/>
    </location>
</feature>